<evidence type="ECO:0000313" key="8">
    <source>
        <dbReference type="EMBL" id="SCO63956.1"/>
    </source>
</evidence>
<name>A0A0Z0AB98_PLABE</name>
<dbReference type="Gene3D" id="2.60.40.790">
    <property type="match status" value="1"/>
</dbReference>
<evidence type="ECO:0000313" key="5">
    <source>
        <dbReference type="EMBL" id="SCM25947.1"/>
    </source>
</evidence>
<evidence type="ECO:0000313" key="10">
    <source>
        <dbReference type="Proteomes" id="UP000219860"/>
    </source>
</evidence>
<reference evidence="4 9" key="1">
    <citation type="submission" date="2016-02" db="EMBL/GenBank/DDBJ databases">
        <authorList>
            <consortium name="Pathogen Informatics"/>
        </authorList>
    </citation>
    <scope>NUCLEOTIDE SEQUENCE [LARGE SCALE GENOMIC DNA]</scope>
    <source>
        <strain evidence="4 9">K173</strain>
        <strain evidence="5 13">NK65 ny</strain>
        <strain evidence="6 12">NK65e</strain>
        <strain evidence="8 10">SP11 Antwerpcl1</strain>
        <strain evidence="7 11">SP11 RLL</strain>
    </source>
</reference>
<dbReference type="Proteomes" id="UP000516480">
    <property type="component" value="Chromosome 14"/>
</dbReference>
<dbReference type="OMA" id="SHMFNND"/>
<dbReference type="EMBL" id="LT608278">
    <property type="protein sequence ID" value="SCO62398.1"/>
    <property type="molecule type" value="Genomic_DNA"/>
</dbReference>
<dbReference type="EMBL" id="LT608150">
    <property type="protein sequence ID" value="SCM25947.1"/>
    <property type="molecule type" value="Genomic_DNA"/>
</dbReference>
<evidence type="ECO:0000256" key="1">
    <source>
        <dbReference type="PROSITE-ProRule" id="PRU00285"/>
    </source>
</evidence>
<dbReference type="SUPFAM" id="SSF49764">
    <property type="entry name" value="HSP20-like chaperones"/>
    <property type="match status" value="1"/>
</dbReference>
<dbReference type="PROSITE" id="PS01031">
    <property type="entry name" value="SHSP"/>
    <property type="match status" value="1"/>
</dbReference>
<dbReference type="CDD" id="cd06464">
    <property type="entry name" value="ACD_sHsps-like"/>
    <property type="match status" value="1"/>
</dbReference>
<dbReference type="Proteomes" id="UP000219974">
    <property type="component" value="Chromosome 14"/>
</dbReference>
<dbReference type="Proteomes" id="UP000219860">
    <property type="component" value="Chromosome 14"/>
</dbReference>
<dbReference type="EMBL" id="LT608262">
    <property type="protein sequence ID" value="SCO63956.1"/>
    <property type="molecule type" value="Genomic_DNA"/>
</dbReference>
<dbReference type="Proteomes" id="UP000069549">
    <property type="component" value="Chromosome 14"/>
</dbReference>
<evidence type="ECO:0000313" key="6">
    <source>
        <dbReference type="EMBL" id="SCN28196.1"/>
    </source>
</evidence>
<gene>
    <name evidence="4" type="ORF">PBK173_000430300</name>
    <name evidence="6" type="ORF">PBNK65E_000419700</name>
    <name evidence="5" type="ORF">PBNK65NY_000419000</name>
    <name evidence="8" type="ORF">PBSP11A_000419400</name>
    <name evidence="7" type="ORF">PBSP11RLL_000419000</name>
</gene>
<organism evidence="4 9">
    <name type="scientific">Plasmodium berghei</name>
    <dbReference type="NCBI Taxonomy" id="5821"/>
    <lineage>
        <taxon>Eukaryota</taxon>
        <taxon>Sar</taxon>
        <taxon>Alveolata</taxon>
        <taxon>Apicomplexa</taxon>
        <taxon>Aconoidasida</taxon>
        <taxon>Haemosporida</taxon>
        <taxon>Plasmodiidae</taxon>
        <taxon>Plasmodium</taxon>
        <taxon>Plasmodium (Vinckeia)</taxon>
    </lineage>
</organism>
<keyword evidence="4" id="KW-0346">Stress response</keyword>
<evidence type="ECO:0000313" key="13">
    <source>
        <dbReference type="Proteomes" id="UP000516480"/>
    </source>
</evidence>
<dbReference type="OrthoDB" id="368720at2759"/>
<dbReference type="AlphaFoldDB" id="A0A0Z0AB98"/>
<evidence type="ECO:0000313" key="12">
    <source>
        <dbReference type="Proteomes" id="UP000220214"/>
    </source>
</evidence>
<evidence type="ECO:0000313" key="7">
    <source>
        <dbReference type="EMBL" id="SCO62398.1"/>
    </source>
</evidence>
<proteinExistence type="inferred from homology"/>
<accession>A0A0Z0AB98</accession>
<evidence type="ECO:0000259" key="3">
    <source>
        <dbReference type="PROSITE" id="PS01031"/>
    </source>
</evidence>
<feature type="domain" description="SHSP" evidence="3">
    <location>
        <begin position="39"/>
        <end position="148"/>
    </location>
</feature>
<dbReference type="EMBL" id="LT614640">
    <property type="protein sequence ID" value="SCN28196.1"/>
    <property type="molecule type" value="Genomic_DNA"/>
</dbReference>
<dbReference type="Proteomes" id="UP000220214">
    <property type="component" value="Chromosome 14"/>
</dbReference>
<dbReference type="EMBL" id="LT160034">
    <property type="protein sequence ID" value="CXJ10326.1"/>
    <property type="molecule type" value="Genomic_DNA"/>
</dbReference>
<dbReference type="InterPro" id="IPR002068">
    <property type="entry name" value="A-crystallin/Hsp20_dom"/>
</dbReference>
<protein>
    <submittedName>
        <fullName evidence="4">Small heat shock protein, putative</fullName>
    </submittedName>
</protein>
<dbReference type="InterPro" id="IPR008978">
    <property type="entry name" value="HSP20-like_chaperone"/>
</dbReference>
<evidence type="ECO:0000313" key="11">
    <source>
        <dbReference type="Proteomes" id="UP000219974"/>
    </source>
</evidence>
<sequence length="148" mass="17577">MGSMNSHMFNNDFFRIFPPFRVHHFGYNFSFPMYDDFSYVQNETTSLILLDMRYKGKGYDIKMYFPGISRENLRVTLFSDCLEVVSDSKKIIEKIDDYTTRYAQEKRELAHIQAVPIPSNVRVKDISVNLKDGVLRIYMPKKYEVFKK</sequence>
<evidence type="ECO:0000313" key="9">
    <source>
        <dbReference type="Proteomes" id="UP000069549"/>
    </source>
</evidence>
<dbReference type="Pfam" id="PF00011">
    <property type="entry name" value="HSP20"/>
    <property type="match status" value="1"/>
</dbReference>
<comment type="similarity">
    <text evidence="1 2">Belongs to the small heat shock protein (HSP20) family.</text>
</comment>
<dbReference type="VEuPathDB" id="PlasmoDB:PBANKA_1403000"/>
<evidence type="ECO:0000256" key="2">
    <source>
        <dbReference type="RuleBase" id="RU003616"/>
    </source>
</evidence>
<evidence type="ECO:0000313" key="4">
    <source>
        <dbReference type="EMBL" id="CXJ10326.1"/>
    </source>
</evidence>